<comment type="caution">
    <text evidence="1">The sequence shown here is derived from an EMBL/GenBank/DDBJ whole genome shotgun (WGS) entry which is preliminary data.</text>
</comment>
<dbReference type="Pfam" id="PF14137">
    <property type="entry name" value="DUF4304"/>
    <property type="match status" value="1"/>
</dbReference>
<name>A0ABW4N5N8_9CAUL</name>
<gene>
    <name evidence="1" type="ORF">ACFSC0_18755</name>
</gene>
<dbReference type="EMBL" id="JBHUEY010000006">
    <property type="protein sequence ID" value="MFD1785447.1"/>
    <property type="molecule type" value="Genomic_DNA"/>
</dbReference>
<organism evidence="1 2">
    <name type="scientific">Phenylobacterium terrae</name>
    <dbReference type="NCBI Taxonomy" id="2665495"/>
    <lineage>
        <taxon>Bacteria</taxon>
        <taxon>Pseudomonadati</taxon>
        <taxon>Pseudomonadota</taxon>
        <taxon>Alphaproteobacteria</taxon>
        <taxon>Caulobacterales</taxon>
        <taxon>Caulobacteraceae</taxon>
        <taxon>Phenylobacterium</taxon>
    </lineage>
</organism>
<dbReference type="RefSeq" id="WP_377281509.1">
    <property type="nucleotide sequence ID" value="NZ_JBHRSI010000004.1"/>
</dbReference>
<reference evidence="2" key="1">
    <citation type="journal article" date="2019" name="Int. J. Syst. Evol. Microbiol.">
        <title>The Global Catalogue of Microorganisms (GCM) 10K type strain sequencing project: providing services to taxonomists for standard genome sequencing and annotation.</title>
        <authorList>
            <consortium name="The Broad Institute Genomics Platform"/>
            <consortium name="The Broad Institute Genome Sequencing Center for Infectious Disease"/>
            <person name="Wu L."/>
            <person name="Ma J."/>
        </authorList>
    </citation>
    <scope>NUCLEOTIDE SEQUENCE [LARGE SCALE GENOMIC DNA]</scope>
    <source>
        <strain evidence="2">DFY28</strain>
    </source>
</reference>
<dbReference type="Proteomes" id="UP001597237">
    <property type="component" value="Unassembled WGS sequence"/>
</dbReference>
<evidence type="ECO:0000313" key="2">
    <source>
        <dbReference type="Proteomes" id="UP001597237"/>
    </source>
</evidence>
<protein>
    <submittedName>
        <fullName evidence="1">DUF4304 domain-containing protein</fullName>
    </submittedName>
</protein>
<accession>A0ABW4N5N8</accession>
<dbReference type="InterPro" id="IPR025412">
    <property type="entry name" value="DUF4304"/>
</dbReference>
<evidence type="ECO:0000313" key="1">
    <source>
        <dbReference type="EMBL" id="MFD1785447.1"/>
    </source>
</evidence>
<proteinExistence type="predicted"/>
<keyword evidence="2" id="KW-1185">Reference proteome</keyword>
<sequence length="198" mass="22311">MSRISYAKALDKVLRPLGFERNRDDWIRVRGDIWECVNRQSSWLGGVNVNLFVKDLETEKLYREIAGSEHAVIPQGGTRISDLIGGADRWWKTDDPDGPAELAELVLRVGVPWFDKVRTLEEQAEQWFFRSVALTTSGYHWPTLVGLALTLHRMGEAEEACRVVRKPVPRTANQSSVEKVAKVRAWLGCDAPISLPGS</sequence>